<dbReference type="EC" id="3.1.-.-" evidence="5"/>
<evidence type="ECO:0000256" key="2">
    <source>
        <dbReference type="ARBA" id="ARBA00022722"/>
    </source>
</evidence>
<evidence type="ECO:0000313" key="8">
    <source>
        <dbReference type="Proteomes" id="UP000589716"/>
    </source>
</evidence>
<comment type="caution">
    <text evidence="7">The sequence shown here is derived from an EMBL/GenBank/DDBJ whole genome shotgun (WGS) entry which is preliminary data.</text>
</comment>
<proteinExistence type="inferred from homology"/>
<sequence>MTYVDTSVWCAYCYNEPESPGAVRWLAEAELDRTATALWTHAEFASASGIKLRDKGEGRDRVAKAWHAYDAAVAMTNQLDVIADDYLYAAELCRTSPAKLRAGDALHLAVALRHNCQALASLDNDMNVAARHLGLQLTAF</sequence>
<dbReference type="EMBL" id="JACCKX010000001">
    <property type="protein sequence ID" value="NZA02067.1"/>
    <property type="molecule type" value="Genomic_DNA"/>
</dbReference>
<reference evidence="7 8" key="1">
    <citation type="submission" date="2020-07" db="EMBL/GenBank/DDBJ databases">
        <authorList>
            <person name="Maaloum M."/>
        </authorList>
    </citation>
    <scope>NUCLEOTIDE SEQUENCE [LARGE SCALE GENOMIC DNA]</scope>
    <source>
        <strain evidence="7 8">GCS-AN-3</strain>
    </source>
</reference>
<comment type="function">
    <text evidence="5">Toxic component of a toxin-antitoxin (TA) system. An RNase.</text>
</comment>
<evidence type="ECO:0000313" key="7">
    <source>
        <dbReference type="EMBL" id="NZA02067.1"/>
    </source>
</evidence>
<dbReference type="SUPFAM" id="SSF88723">
    <property type="entry name" value="PIN domain-like"/>
    <property type="match status" value="1"/>
</dbReference>
<dbReference type="CDD" id="cd09874">
    <property type="entry name" value="PIN_MT3492-like"/>
    <property type="match status" value="1"/>
</dbReference>
<gene>
    <name evidence="5" type="primary">vapC</name>
    <name evidence="7" type="ORF">H0I39_10470</name>
</gene>
<keyword evidence="4 5" id="KW-0378">Hydrolase</keyword>
<keyword evidence="8" id="KW-1185">Reference proteome</keyword>
<keyword evidence="5" id="KW-0460">Magnesium</keyword>
<dbReference type="GO" id="GO:0016787">
    <property type="term" value="F:hydrolase activity"/>
    <property type="evidence" value="ECO:0007669"/>
    <property type="project" value="UniProtKB-KW"/>
</dbReference>
<keyword evidence="1 5" id="KW-1277">Toxin-antitoxin system</keyword>
<dbReference type="GO" id="GO:0090729">
    <property type="term" value="F:toxin activity"/>
    <property type="evidence" value="ECO:0007669"/>
    <property type="project" value="UniProtKB-KW"/>
</dbReference>
<evidence type="ECO:0000259" key="6">
    <source>
        <dbReference type="Pfam" id="PF01850"/>
    </source>
</evidence>
<accession>A0A853IWH8</accession>
<dbReference type="Gene3D" id="3.40.50.1010">
    <property type="entry name" value="5'-nuclease"/>
    <property type="match status" value="1"/>
</dbReference>
<dbReference type="GO" id="GO:0000287">
    <property type="term" value="F:magnesium ion binding"/>
    <property type="evidence" value="ECO:0007669"/>
    <property type="project" value="UniProtKB-UniRule"/>
</dbReference>
<feature type="binding site" evidence="5">
    <location>
        <position position="104"/>
    </location>
    <ligand>
        <name>Mg(2+)</name>
        <dbReference type="ChEBI" id="CHEBI:18420"/>
    </ligand>
</feature>
<evidence type="ECO:0000256" key="5">
    <source>
        <dbReference type="HAMAP-Rule" id="MF_00265"/>
    </source>
</evidence>
<evidence type="ECO:0000256" key="3">
    <source>
        <dbReference type="ARBA" id="ARBA00022723"/>
    </source>
</evidence>
<evidence type="ECO:0000256" key="4">
    <source>
        <dbReference type="ARBA" id="ARBA00022801"/>
    </source>
</evidence>
<comment type="similarity">
    <text evidence="5">Belongs to the PINc/VapC protein family.</text>
</comment>
<organism evidence="7 8">
    <name type="scientific">Ottowia beijingensis</name>
    <dbReference type="NCBI Taxonomy" id="1207057"/>
    <lineage>
        <taxon>Bacteria</taxon>
        <taxon>Pseudomonadati</taxon>
        <taxon>Pseudomonadota</taxon>
        <taxon>Betaproteobacteria</taxon>
        <taxon>Burkholderiales</taxon>
        <taxon>Comamonadaceae</taxon>
        <taxon>Ottowia</taxon>
    </lineage>
</organism>
<keyword evidence="3 5" id="KW-0479">Metal-binding</keyword>
<keyword evidence="2 5" id="KW-0540">Nuclease</keyword>
<comment type="cofactor">
    <cofactor evidence="5">
        <name>Mg(2+)</name>
        <dbReference type="ChEBI" id="CHEBI:18420"/>
    </cofactor>
</comment>
<dbReference type="RefSeq" id="WP_180550436.1">
    <property type="nucleotide sequence ID" value="NZ_JACCKX010000001.1"/>
</dbReference>
<keyword evidence="5" id="KW-0800">Toxin</keyword>
<feature type="domain" description="PIN" evidence="6">
    <location>
        <begin position="3"/>
        <end position="130"/>
    </location>
</feature>
<feature type="binding site" evidence="5">
    <location>
        <position position="5"/>
    </location>
    <ligand>
        <name>Mg(2+)</name>
        <dbReference type="ChEBI" id="CHEBI:18420"/>
    </ligand>
</feature>
<dbReference type="InterPro" id="IPR002716">
    <property type="entry name" value="PIN_dom"/>
</dbReference>
<dbReference type="GO" id="GO:0004540">
    <property type="term" value="F:RNA nuclease activity"/>
    <property type="evidence" value="ECO:0007669"/>
    <property type="project" value="InterPro"/>
</dbReference>
<dbReference type="HAMAP" id="MF_00265">
    <property type="entry name" value="VapC_Nob1"/>
    <property type="match status" value="1"/>
</dbReference>
<dbReference type="AlphaFoldDB" id="A0A853IWH8"/>
<protein>
    <recommendedName>
        <fullName evidence="5">Ribonuclease VapC</fullName>
        <shortName evidence="5">RNase VapC</shortName>
        <ecNumber evidence="5">3.1.-.-</ecNumber>
    </recommendedName>
    <alternativeName>
        <fullName evidence="5">Toxin VapC</fullName>
    </alternativeName>
</protein>
<dbReference type="Pfam" id="PF01850">
    <property type="entry name" value="PIN"/>
    <property type="match status" value="1"/>
</dbReference>
<dbReference type="InterPro" id="IPR029060">
    <property type="entry name" value="PIN-like_dom_sf"/>
</dbReference>
<name>A0A853IWH8_9BURK</name>
<evidence type="ECO:0000256" key="1">
    <source>
        <dbReference type="ARBA" id="ARBA00022649"/>
    </source>
</evidence>
<dbReference type="InterPro" id="IPR022907">
    <property type="entry name" value="VapC_family"/>
</dbReference>
<dbReference type="Proteomes" id="UP000589716">
    <property type="component" value="Unassembled WGS sequence"/>
</dbReference>